<dbReference type="STRING" id="887144.BJF91_05340"/>
<protein>
    <submittedName>
        <fullName evidence="2">Putative intracellular protease/amidase</fullName>
    </submittedName>
    <submittedName>
        <fullName evidence="3">Thiamine biosynthesis protein ThiJ</fullName>
    </submittedName>
</protein>
<sequence length="188" mass="19333">MTRIAIALAEDFADWEIALLTAVGRSFLGLEIVTATPDGAPVTSMGGLRVTPDCAYGDLAGEDFDALVVPGGMSWEKGRAADLTGVVHGFRAQGKTVAGICAAASALAGTGILNTVAHTGNNLASHKAYGGYSGEALYKDQPQAVFDGGIVTAPGTSPFTFTVEVLKAIGAWTSEAEMEMQGFAAEFR</sequence>
<dbReference type="SUPFAM" id="SSF52317">
    <property type="entry name" value="Class I glutamine amidotransferase-like"/>
    <property type="match status" value="1"/>
</dbReference>
<dbReference type="InterPro" id="IPR002818">
    <property type="entry name" value="DJ-1/PfpI"/>
</dbReference>
<dbReference type="GO" id="GO:0006508">
    <property type="term" value="P:proteolysis"/>
    <property type="evidence" value="ECO:0007669"/>
    <property type="project" value="UniProtKB-KW"/>
</dbReference>
<dbReference type="EMBL" id="JACIED010000002">
    <property type="protein sequence ID" value="MBB4007201.1"/>
    <property type="molecule type" value="Genomic_DNA"/>
</dbReference>
<name>A0A1Q8ZZT9_9HYPH</name>
<evidence type="ECO:0000313" key="5">
    <source>
        <dbReference type="Proteomes" id="UP000544107"/>
    </source>
</evidence>
<dbReference type="Proteomes" id="UP000185598">
    <property type="component" value="Unassembled WGS sequence"/>
</dbReference>
<feature type="domain" description="DJ-1/PfpI" evidence="1">
    <location>
        <begin position="3"/>
        <end position="167"/>
    </location>
</feature>
<reference evidence="3 4" key="1">
    <citation type="submission" date="2016-09" db="EMBL/GenBank/DDBJ databases">
        <title>Rhizobium oryziradicis sp. nov., isolated from the root of rice.</title>
        <authorList>
            <person name="Zhao J."/>
            <person name="Zhang X."/>
        </authorList>
    </citation>
    <scope>NUCLEOTIDE SEQUENCE [LARGE SCALE GENOMIC DNA]</scope>
    <source>
        <strain evidence="3 4">14971</strain>
    </source>
</reference>
<dbReference type="GO" id="GO:0005737">
    <property type="term" value="C:cytoplasm"/>
    <property type="evidence" value="ECO:0007669"/>
    <property type="project" value="TreeGrafter"/>
</dbReference>
<proteinExistence type="predicted"/>
<comment type="caution">
    <text evidence="3">The sequence shown here is derived from an EMBL/GenBank/DDBJ whole genome shotgun (WGS) entry which is preliminary data.</text>
</comment>
<dbReference type="InterPro" id="IPR029062">
    <property type="entry name" value="Class_I_gatase-like"/>
</dbReference>
<dbReference type="RefSeq" id="WP_075616966.1">
    <property type="nucleotide sequence ID" value="NZ_JACIED010000002.1"/>
</dbReference>
<gene>
    <name evidence="3" type="ORF">BJF91_05340</name>
    <name evidence="2" type="ORF">GGQ71_001464</name>
</gene>
<keyword evidence="2" id="KW-0645">Protease</keyword>
<evidence type="ECO:0000313" key="3">
    <source>
        <dbReference type="EMBL" id="OLP47786.1"/>
    </source>
</evidence>
<keyword evidence="2" id="KW-0378">Hydrolase</keyword>
<dbReference type="EMBL" id="MKIN01000027">
    <property type="protein sequence ID" value="OLP47786.1"/>
    <property type="molecule type" value="Genomic_DNA"/>
</dbReference>
<evidence type="ECO:0000313" key="4">
    <source>
        <dbReference type="Proteomes" id="UP000185598"/>
    </source>
</evidence>
<dbReference type="Pfam" id="PF01965">
    <property type="entry name" value="DJ-1_PfpI"/>
    <property type="match status" value="1"/>
</dbReference>
<dbReference type="PANTHER" id="PTHR48094">
    <property type="entry name" value="PROTEIN/NUCLEIC ACID DEGLYCASE DJ-1-RELATED"/>
    <property type="match status" value="1"/>
</dbReference>
<reference evidence="2 5" key="2">
    <citation type="submission" date="2020-08" db="EMBL/GenBank/DDBJ databases">
        <title>Genomic Encyclopedia of Type Strains, Phase IV (KMG-IV): sequencing the most valuable type-strain genomes for metagenomic binning, comparative biology and taxonomic classification.</title>
        <authorList>
            <person name="Goeker M."/>
        </authorList>
    </citation>
    <scope>NUCLEOTIDE SEQUENCE [LARGE SCALE GENOMIC DNA]</scope>
    <source>
        <strain evidence="2 5">DSM 100021</strain>
    </source>
</reference>
<dbReference type="PANTHER" id="PTHR48094:SF19">
    <property type="entry name" value="DJ-1_PFPI DOMAIN-CONTAINING PROTEIN"/>
    <property type="match status" value="1"/>
</dbReference>
<dbReference type="Gene3D" id="3.40.50.880">
    <property type="match status" value="1"/>
</dbReference>
<keyword evidence="4" id="KW-1185">Reference proteome</keyword>
<dbReference type="OrthoDB" id="8030967at2"/>
<accession>A0A1Q8ZZT9</accession>
<dbReference type="Proteomes" id="UP000544107">
    <property type="component" value="Unassembled WGS sequence"/>
</dbReference>
<dbReference type="GO" id="GO:0008233">
    <property type="term" value="F:peptidase activity"/>
    <property type="evidence" value="ECO:0007669"/>
    <property type="project" value="UniProtKB-KW"/>
</dbReference>
<dbReference type="CDD" id="cd03140">
    <property type="entry name" value="GATase1_PfpI_3"/>
    <property type="match status" value="1"/>
</dbReference>
<dbReference type="AlphaFoldDB" id="A0A1Q8ZZT9"/>
<organism evidence="3 4">
    <name type="scientific">Allorhizobium taibaishanense</name>
    <dbReference type="NCBI Taxonomy" id="887144"/>
    <lineage>
        <taxon>Bacteria</taxon>
        <taxon>Pseudomonadati</taxon>
        <taxon>Pseudomonadota</taxon>
        <taxon>Alphaproteobacteria</taxon>
        <taxon>Hyphomicrobiales</taxon>
        <taxon>Rhizobiaceae</taxon>
        <taxon>Rhizobium/Agrobacterium group</taxon>
        <taxon>Allorhizobium</taxon>
    </lineage>
</organism>
<dbReference type="InterPro" id="IPR050325">
    <property type="entry name" value="Prot/Nucl_acid_deglycase"/>
</dbReference>
<evidence type="ECO:0000259" key="1">
    <source>
        <dbReference type="Pfam" id="PF01965"/>
    </source>
</evidence>
<evidence type="ECO:0000313" key="2">
    <source>
        <dbReference type="EMBL" id="MBB4007201.1"/>
    </source>
</evidence>